<feature type="compositionally biased region" description="Pro residues" evidence="1">
    <location>
        <begin position="36"/>
        <end position="50"/>
    </location>
</feature>
<dbReference type="InterPro" id="IPR023375">
    <property type="entry name" value="ADC_dom_sf"/>
</dbReference>
<dbReference type="PANTHER" id="PTHR39186:SF1">
    <property type="entry name" value="DUF2071 DOMAIN-CONTAINING PROTEIN"/>
    <property type="match status" value="1"/>
</dbReference>
<comment type="caution">
    <text evidence="2">The sequence shown here is derived from an EMBL/GenBank/DDBJ whole genome shotgun (WGS) entry which is preliminary data.</text>
</comment>
<protein>
    <submittedName>
        <fullName evidence="2">DUF2071 domain-containing protein</fullName>
    </submittedName>
</protein>
<dbReference type="PANTHER" id="PTHR39186">
    <property type="entry name" value="DUF2071 FAMILY PROTEIN"/>
    <property type="match status" value="1"/>
</dbReference>
<keyword evidence="3" id="KW-1185">Reference proteome</keyword>
<accession>A0ABP9I2L7</accession>
<proteinExistence type="predicted"/>
<reference evidence="3" key="1">
    <citation type="journal article" date="2019" name="Int. J. Syst. Evol. Microbiol.">
        <title>The Global Catalogue of Microorganisms (GCM) 10K type strain sequencing project: providing services to taxonomists for standard genome sequencing and annotation.</title>
        <authorList>
            <consortium name="The Broad Institute Genomics Platform"/>
            <consortium name="The Broad Institute Genome Sequencing Center for Infectious Disease"/>
            <person name="Wu L."/>
            <person name="Ma J."/>
        </authorList>
    </citation>
    <scope>NUCLEOTIDE SEQUENCE [LARGE SCALE GENOMIC DNA]</scope>
    <source>
        <strain evidence="3">JCM 17986</strain>
    </source>
</reference>
<evidence type="ECO:0000256" key="1">
    <source>
        <dbReference type="SAM" id="MobiDB-lite"/>
    </source>
</evidence>
<dbReference type="SUPFAM" id="SSF160104">
    <property type="entry name" value="Acetoacetate decarboxylase-like"/>
    <property type="match status" value="1"/>
</dbReference>
<dbReference type="InterPro" id="IPR018644">
    <property type="entry name" value="DUF2071"/>
</dbReference>
<evidence type="ECO:0000313" key="3">
    <source>
        <dbReference type="Proteomes" id="UP001500466"/>
    </source>
</evidence>
<dbReference type="Proteomes" id="UP001500466">
    <property type="component" value="Unassembled WGS sequence"/>
</dbReference>
<gene>
    <name evidence="2" type="ORF">GCM10023205_65830</name>
</gene>
<sequence>MRRNARARGRGAGRPSAAHWGMATSPPRQPEHPEAPHPSAPSSPLSPEPEPVTRTAPRPVRPILLAQGWLDLTFLHWPVEPALVAPLLPPGTVPDTIDGVTYVGLVPFRMDRISLGPRPAIPYFGSFAETNVRLYSVDRAGRRGVVFRSLEAARLLPVAVARAAFALPYMWARMRVERLGTAEHPEFRYTTVRRAPGPRGAGGSVHIRVGPPYEADELADFLTARWGLHVAWHGRTLYLPNEHPPWPLRHAELLAWEDDLLVGAGLPPVSGPPVSVLFSPGVRTRFGPPLRCP</sequence>
<name>A0ABP9I2L7_9ACTN</name>
<dbReference type="Pfam" id="PF09844">
    <property type="entry name" value="DUF2071"/>
    <property type="match status" value="1"/>
</dbReference>
<feature type="region of interest" description="Disordered" evidence="1">
    <location>
        <begin position="1"/>
        <end position="55"/>
    </location>
</feature>
<feature type="compositionally biased region" description="Basic residues" evidence="1">
    <location>
        <begin position="1"/>
        <end position="11"/>
    </location>
</feature>
<organism evidence="2 3">
    <name type="scientific">Yinghuangia aomiensis</name>
    <dbReference type="NCBI Taxonomy" id="676205"/>
    <lineage>
        <taxon>Bacteria</taxon>
        <taxon>Bacillati</taxon>
        <taxon>Actinomycetota</taxon>
        <taxon>Actinomycetes</taxon>
        <taxon>Kitasatosporales</taxon>
        <taxon>Streptomycetaceae</taxon>
        <taxon>Yinghuangia</taxon>
    </lineage>
</organism>
<dbReference type="EMBL" id="BAABHS010000031">
    <property type="protein sequence ID" value="GAA4986145.1"/>
    <property type="molecule type" value="Genomic_DNA"/>
</dbReference>
<evidence type="ECO:0000313" key="2">
    <source>
        <dbReference type="EMBL" id="GAA4986145.1"/>
    </source>
</evidence>